<feature type="region of interest" description="Disordered" evidence="1">
    <location>
        <begin position="1"/>
        <end position="39"/>
    </location>
</feature>
<accession>A0A8W8JM23</accession>
<feature type="compositionally biased region" description="Polar residues" evidence="1">
    <location>
        <begin position="1"/>
        <end position="12"/>
    </location>
</feature>
<evidence type="ECO:0000313" key="3">
    <source>
        <dbReference type="Proteomes" id="UP000005408"/>
    </source>
</evidence>
<proteinExistence type="predicted"/>
<dbReference type="AlphaFoldDB" id="A0A8W8JM23"/>
<sequence>MGNTTLVSNASKHVNRNSSASASNSKSTSVSSQQSVTSSKQKENVSIRLYGIRRNLKSRVARWLEEILKKAGIDEKVFSAHSYRSASTSAAFARGQVQWLTKALSLFQYLSFYKLDNKLVMEADLNTQEVVARVASNGGIGLGILAPSSDNCVPGK</sequence>
<evidence type="ECO:0000256" key="1">
    <source>
        <dbReference type="SAM" id="MobiDB-lite"/>
    </source>
</evidence>
<reference evidence="2" key="1">
    <citation type="submission" date="2022-08" db="UniProtKB">
        <authorList>
            <consortium name="EnsemblMetazoa"/>
        </authorList>
    </citation>
    <scope>IDENTIFICATION</scope>
    <source>
        <strain evidence="2">05x7-T-G4-1.051#20</strain>
    </source>
</reference>
<organism evidence="2 3">
    <name type="scientific">Magallana gigas</name>
    <name type="common">Pacific oyster</name>
    <name type="synonym">Crassostrea gigas</name>
    <dbReference type="NCBI Taxonomy" id="29159"/>
    <lineage>
        <taxon>Eukaryota</taxon>
        <taxon>Metazoa</taxon>
        <taxon>Spiralia</taxon>
        <taxon>Lophotrochozoa</taxon>
        <taxon>Mollusca</taxon>
        <taxon>Bivalvia</taxon>
        <taxon>Autobranchia</taxon>
        <taxon>Pteriomorphia</taxon>
        <taxon>Ostreida</taxon>
        <taxon>Ostreoidea</taxon>
        <taxon>Ostreidae</taxon>
        <taxon>Magallana</taxon>
    </lineage>
</organism>
<feature type="compositionally biased region" description="Low complexity" evidence="1">
    <location>
        <begin position="17"/>
        <end position="39"/>
    </location>
</feature>
<dbReference type="Proteomes" id="UP000005408">
    <property type="component" value="Unassembled WGS sequence"/>
</dbReference>
<protein>
    <recommendedName>
        <fullName evidence="4">Tyr recombinase domain-containing protein</fullName>
    </recommendedName>
</protein>
<evidence type="ECO:0000313" key="2">
    <source>
        <dbReference type="EnsemblMetazoa" id="G19449.15:cds"/>
    </source>
</evidence>
<dbReference type="EnsemblMetazoa" id="G19449.15">
    <property type="protein sequence ID" value="G19449.15:cds"/>
    <property type="gene ID" value="G19449"/>
</dbReference>
<evidence type="ECO:0008006" key="4">
    <source>
        <dbReference type="Google" id="ProtNLM"/>
    </source>
</evidence>
<keyword evidence="3" id="KW-1185">Reference proteome</keyword>
<name>A0A8W8JM23_MAGGI</name>